<evidence type="ECO:0000313" key="6">
    <source>
        <dbReference type="EMBL" id="OWM84709.1"/>
    </source>
</evidence>
<organism evidence="6 7">
    <name type="scientific">Punica granatum</name>
    <name type="common">Pomegranate</name>
    <dbReference type="NCBI Taxonomy" id="22663"/>
    <lineage>
        <taxon>Eukaryota</taxon>
        <taxon>Viridiplantae</taxon>
        <taxon>Streptophyta</taxon>
        <taxon>Embryophyta</taxon>
        <taxon>Tracheophyta</taxon>
        <taxon>Spermatophyta</taxon>
        <taxon>Magnoliopsida</taxon>
        <taxon>eudicotyledons</taxon>
        <taxon>Gunneridae</taxon>
        <taxon>Pentapetalae</taxon>
        <taxon>rosids</taxon>
        <taxon>malvids</taxon>
        <taxon>Myrtales</taxon>
        <taxon>Lythraceae</taxon>
        <taxon>Punica</taxon>
    </lineage>
</organism>
<dbReference type="EMBL" id="MTKT01001287">
    <property type="protein sequence ID" value="OWM84709.1"/>
    <property type="molecule type" value="Genomic_DNA"/>
</dbReference>
<dbReference type="InterPro" id="IPR006447">
    <property type="entry name" value="Myb_dom_plants"/>
</dbReference>
<reference evidence="7" key="1">
    <citation type="journal article" date="2017" name="Plant J.">
        <title>The pomegranate (Punica granatum L.) genome and the genomics of punicalagin biosynthesis.</title>
        <authorList>
            <person name="Qin G."/>
            <person name="Xu C."/>
            <person name="Ming R."/>
            <person name="Tang H."/>
            <person name="Guyot R."/>
            <person name="Kramer E.M."/>
            <person name="Hu Y."/>
            <person name="Yi X."/>
            <person name="Qi Y."/>
            <person name="Xu X."/>
            <person name="Gao Z."/>
            <person name="Pan H."/>
            <person name="Jian J."/>
            <person name="Tian Y."/>
            <person name="Yue Z."/>
            <person name="Xu Y."/>
        </authorList>
    </citation>
    <scope>NUCLEOTIDE SEQUENCE [LARGE SCALE GENOMIC DNA]</scope>
    <source>
        <strain evidence="7">cv. Dabenzi</strain>
    </source>
</reference>
<keyword evidence="3" id="KW-0804">Transcription</keyword>
<evidence type="ECO:0000256" key="2">
    <source>
        <dbReference type="ARBA" id="ARBA00023015"/>
    </source>
</evidence>
<keyword evidence="4" id="KW-0539">Nucleus</keyword>
<name>A0A218XJ45_PUNGR</name>
<accession>A0A218XJ45</accession>
<dbReference type="AlphaFoldDB" id="A0A218XJ45"/>
<dbReference type="NCBIfam" id="TIGR01557">
    <property type="entry name" value="myb_SHAQKYF"/>
    <property type="match status" value="1"/>
</dbReference>
<comment type="caution">
    <text evidence="6">The sequence shown here is derived from an EMBL/GenBank/DDBJ whole genome shotgun (WGS) entry which is preliminary data.</text>
</comment>
<evidence type="ECO:0000256" key="4">
    <source>
        <dbReference type="ARBA" id="ARBA00023242"/>
    </source>
</evidence>
<evidence type="ECO:0000256" key="1">
    <source>
        <dbReference type="ARBA" id="ARBA00004123"/>
    </source>
</evidence>
<evidence type="ECO:0000256" key="5">
    <source>
        <dbReference type="SAM" id="MobiDB-lite"/>
    </source>
</evidence>
<dbReference type="GO" id="GO:0005634">
    <property type="term" value="C:nucleus"/>
    <property type="evidence" value="ECO:0007669"/>
    <property type="project" value="UniProtKB-SubCell"/>
</dbReference>
<dbReference type="Gene3D" id="1.10.10.60">
    <property type="entry name" value="Homeodomain-like"/>
    <property type="match status" value="1"/>
</dbReference>
<feature type="region of interest" description="Disordered" evidence="5">
    <location>
        <begin position="29"/>
        <end position="58"/>
    </location>
</feature>
<keyword evidence="2" id="KW-0805">Transcription regulation</keyword>
<gene>
    <name evidence="6" type="ORF">CDL15_Pgr027496</name>
</gene>
<proteinExistence type="predicted"/>
<protein>
    <submittedName>
        <fullName evidence="6">Uncharacterized protein</fullName>
    </submittedName>
</protein>
<evidence type="ECO:0000313" key="7">
    <source>
        <dbReference type="Proteomes" id="UP000197138"/>
    </source>
</evidence>
<evidence type="ECO:0000256" key="3">
    <source>
        <dbReference type="ARBA" id="ARBA00023163"/>
    </source>
</evidence>
<dbReference type="GO" id="GO:0003677">
    <property type="term" value="F:DNA binding"/>
    <property type="evidence" value="ECO:0007669"/>
    <property type="project" value="InterPro"/>
</dbReference>
<dbReference type="Proteomes" id="UP000197138">
    <property type="component" value="Unassembled WGS sequence"/>
</dbReference>
<sequence>MHSGRADPSSNPVPRTHFVLDGSCGFLQRGNKALPPTELPLPQATDPPGPEEAQEATPKHILETIKVDGLTCEQVKSHLQAPSGGRAPLSQNCLRQWLPLLVCFGSLLLGSSEFFQLHWWNFMLEQEYCLFWSSRKT</sequence>
<comment type="subcellular location">
    <subcellularLocation>
        <location evidence="1">Nucleus</location>
    </subcellularLocation>
</comment>